<protein>
    <submittedName>
        <fullName evidence="1">Uncharacterized protein</fullName>
    </submittedName>
</protein>
<dbReference type="RefSeq" id="WP_051336748.1">
    <property type="nucleotide sequence ID" value="NZ_CP104144.1"/>
</dbReference>
<dbReference type="EMBL" id="CP104144">
    <property type="protein sequence ID" value="UWU18050.1"/>
    <property type="molecule type" value="Genomic_DNA"/>
</dbReference>
<accession>A0ABY5XTT8</accession>
<evidence type="ECO:0000313" key="1">
    <source>
        <dbReference type="EMBL" id="UWU18050.1"/>
    </source>
</evidence>
<keyword evidence="2" id="KW-1185">Reference proteome</keyword>
<keyword evidence="1" id="KW-0614">Plasmid</keyword>
<name>A0ABY5XTT8_RHISU</name>
<geneLocation type="plasmid" evidence="1 2">
    <name>pWSM1592_1</name>
</geneLocation>
<dbReference type="Proteomes" id="UP001060123">
    <property type="component" value="Plasmid pWSM1592_1"/>
</dbReference>
<organism evidence="1 2">
    <name type="scientific">Rhizobium sullae</name>
    <name type="common">Rhizobium hedysari</name>
    <dbReference type="NCBI Taxonomy" id="50338"/>
    <lineage>
        <taxon>Bacteria</taxon>
        <taxon>Pseudomonadati</taxon>
        <taxon>Pseudomonadota</taxon>
        <taxon>Alphaproteobacteria</taxon>
        <taxon>Hyphomicrobiales</taxon>
        <taxon>Rhizobiaceae</taxon>
        <taxon>Rhizobium/Agrobacterium group</taxon>
        <taxon>Rhizobium</taxon>
    </lineage>
</organism>
<gene>
    <name evidence="1" type="ORF">N2599_22435</name>
</gene>
<sequence length="132" mass="14551">MEEVASKYLQAAKTAKASGRSVRLTIVIKPTSSVPDMAMEGIAPCADALDIALEAARERGSERVADILNGPDMMTADDVARENKVSRETVNNKRRCHELLGLEGPKRGVRFPRWQTQRAWRASSRSFPNLLG</sequence>
<reference evidence="1" key="1">
    <citation type="submission" date="2022-09" db="EMBL/GenBank/DDBJ databases">
        <title>Australian commercial rhizobial inoculants.</title>
        <authorList>
            <person name="Kohlmeier M.G."/>
            <person name="O'Hara G.W."/>
            <person name="Colombi E."/>
            <person name="Ramsay J.P."/>
            <person name="Terpolilli J."/>
        </authorList>
    </citation>
    <scope>NUCLEOTIDE SEQUENCE</scope>
    <source>
        <strain evidence="1">WSM1592</strain>
        <plasmid evidence="1">pWSM1592_1</plasmid>
    </source>
</reference>
<evidence type="ECO:0000313" key="2">
    <source>
        <dbReference type="Proteomes" id="UP001060123"/>
    </source>
</evidence>
<proteinExistence type="predicted"/>